<dbReference type="KEGG" id="vg:5600624"/>
<proteinExistence type="predicted"/>
<dbReference type="Proteomes" id="UP000001133">
    <property type="component" value="Segment"/>
</dbReference>
<gene>
    <name evidence="1" type="ORF">P74p100</name>
</gene>
<dbReference type="GeneID" id="5600624"/>
<dbReference type="RefSeq" id="YP_001468070.1">
    <property type="nucleotide sequence ID" value="NC_009804.1"/>
</dbReference>
<accession>A7XXT0</accession>
<name>A7XXT0_BP742</name>
<evidence type="ECO:0000313" key="1">
    <source>
        <dbReference type="EMBL" id="ABU97050.1"/>
    </source>
</evidence>
<evidence type="ECO:0000313" key="2">
    <source>
        <dbReference type="Proteomes" id="UP000001133"/>
    </source>
</evidence>
<dbReference type="EMBL" id="EU100884">
    <property type="protein sequence ID" value="ABU97050.1"/>
    <property type="molecule type" value="Genomic_DNA"/>
</dbReference>
<reference evidence="1 2" key="1">
    <citation type="journal article" date="2008" name="J. Mol. Biol.">
        <title>Genome comparison and proteomic characterization of Thermus thermophilus bacteriophages P23-45 and P74-26: siphoviruses with triplex-forming sequences and the longest known tails.</title>
        <authorList>
            <person name="Minakhin L."/>
            <person name="Goel M."/>
            <person name="Berdygulova Z."/>
            <person name="Ramanculov E."/>
            <person name="Florens L."/>
            <person name="Glazko G."/>
            <person name="Karamychev V.N."/>
            <person name="Slesarev A.I."/>
            <person name="Kozyavkin S.A."/>
            <person name="Khromov I."/>
            <person name="Ackermann H.W."/>
            <person name="Washburn M."/>
            <person name="Mushegian A."/>
            <person name="Severinov K."/>
        </authorList>
    </citation>
    <scope>NUCLEOTIDE SEQUENCE</scope>
</reference>
<organism evidence="1 2">
    <name type="scientific">Thermus phage P74-26</name>
    <dbReference type="NCBI Taxonomy" id="2914007"/>
    <lineage>
        <taxon>Viruses</taxon>
        <taxon>Duplodnaviria</taxon>
        <taxon>Heunggongvirae</taxon>
        <taxon>Uroviricota</taxon>
        <taxon>Caudoviricetes</taxon>
        <taxon>Oshimavirus</taxon>
        <taxon>Thermus virus P74-26</taxon>
    </lineage>
</organism>
<protein>
    <submittedName>
        <fullName evidence="1">Uncharacterized protein</fullName>
    </submittedName>
</protein>
<sequence length="507" mass="57142">MFTNQQLINALDAHRINSGNPDTNGLYPWDIAWEHASLEAITTAQIEHFRSVFAGQSFTPFWVNSRIFVKDPNDTFYADNGYPNPPLGAVFRTMQRDGTLGTGNFIEVMPAFFIVDAAIRKNDLTNAERALSFLDFMTVNASFYGSPIKVMAGIAKYENGSWVKKTDTIIMRNIFGAAWAFFRYANRTGSALHAEKGAGFLKTLALAVNNTVARVRRQELAPILEGALYAHMTDYGGNFPFVWNRFTIEGNWLFWMALSEAANWYGWDTELVDAEGTPFTLRYLAQKVGSFFDRILASGKGIMKHRNPKSLYLPYQFFIEQAWHHDDRSVAGMNFDWTGESGTTFGDTYWVGDLELWGLIGLAYLKQNGYLSFDVGRFVYQFGKLAVNNGPYWHDRYDFFGKSIPHDESISITFTALYGVLVNVLPNEVVYPPNLRITSIGKLPLVIFPATIYTVTVESEYPTRIKIMAYGESLQAPEVGQFTLNKGSNTISFTVMGRPKLVLEDIG</sequence>
<keyword evidence="2" id="KW-1185">Reference proteome</keyword>